<evidence type="ECO:0000256" key="1">
    <source>
        <dbReference type="SAM" id="MobiDB-lite"/>
    </source>
</evidence>
<accession>A0A927RCK8</accession>
<name>A0A927RCK8_9ACTN</name>
<protein>
    <submittedName>
        <fullName evidence="2">Uncharacterized protein</fullName>
    </submittedName>
</protein>
<reference evidence="2" key="1">
    <citation type="submission" date="2020-10" db="EMBL/GenBank/DDBJ databases">
        <title>Sequencing the genomes of 1000 actinobacteria strains.</title>
        <authorList>
            <person name="Klenk H.-P."/>
        </authorList>
    </citation>
    <scope>NUCLEOTIDE SEQUENCE</scope>
    <source>
        <strain evidence="2">DSM 45354</strain>
    </source>
</reference>
<sequence length="34" mass="3757">MRSSGLSVPTKSDATDMHDPDTQRRAAMVSTFFL</sequence>
<comment type="caution">
    <text evidence="2">The sequence shown here is derived from an EMBL/GenBank/DDBJ whole genome shotgun (WGS) entry which is preliminary data.</text>
</comment>
<feature type="compositionally biased region" description="Polar residues" evidence="1">
    <location>
        <begin position="1"/>
        <end position="12"/>
    </location>
</feature>
<proteinExistence type="predicted"/>
<gene>
    <name evidence="2" type="ORF">HEB94_006857</name>
</gene>
<feature type="region of interest" description="Disordered" evidence="1">
    <location>
        <begin position="1"/>
        <end position="23"/>
    </location>
</feature>
<evidence type="ECO:0000313" key="2">
    <source>
        <dbReference type="EMBL" id="MBE1610009.1"/>
    </source>
</evidence>
<dbReference type="AlphaFoldDB" id="A0A927RCK8"/>
<keyword evidence="3" id="KW-1185">Reference proteome</keyword>
<dbReference type="EMBL" id="JADBEM010000001">
    <property type="protein sequence ID" value="MBE1610009.1"/>
    <property type="molecule type" value="Genomic_DNA"/>
</dbReference>
<feature type="compositionally biased region" description="Basic and acidic residues" evidence="1">
    <location>
        <begin position="13"/>
        <end position="23"/>
    </location>
</feature>
<organism evidence="2 3">
    <name type="scientific">Actinopolymorpha pittospori</name>
    <dbReference type="NCBI Taxonomy" id="648752"/>
    <lineage>
        <taxon>Bacteria</taxon>
        <taxon>Bacillati</taxon>
        <taxon>Actinomycetota</taxon>
        <taxon>Actinomycetes</taxon>
        <taxon>Propionibacteriales</taxon>
        <taxon>Actinopolymorphaceae</taxon>
        <taxon>Actinopolymorpha</taxon>
    </lineage>
</organism>
<dbReference type="Proteomes" id="UP000638648">
    <property type="component" value="Unassembled WGS sequence"/>
</dbReference>
<evidence type="ECO:0000313" key="3">
    <source>
        <dbReference type="Proteomes" id="UP000638648"/>
    </source>
</evidence>